<proteinExistence type="inferred from homology"/>
<dbReference type="CDD" id="cd20543">
    <property type="entry name" value="CYCLIN_AtCycD-like_rpt1"/>
    <property type="match status" value="1"/>
</dbReference>
<name>A0A8S0Q518_OLEEU</name>
<dbReference type="AlphaFoldDB" id="A0A8S0Q518"/>
<reference evidence="8 9" key="1">
    <citation type="submission" date="2019-12" db="EMBL/GenBank/DDBJ databases">
        <authorList>
            <person name="Alioto T."/>
            <person name="Alioto T."/>
            <person name="Gomez Garrido J."/>
        </authorList>
    </citation>
    <scope>NUCLEOTIDE SEQUENCE [LARGE SCALE GENOMIC DNA]</scope>
</reference>
<dbReference type="SMART" id="SM00385">
    <property type="entry name" value="CYCLIN"/>
    <property type="match status" value="1"/>
</dbReference>
<sequence>MNDSETLLCQEDETCLNENNYKLGLCSVSECDDEDIQTLIRREAVTFQSNSTFSLLKSEKSWFKCARLDVIKWILNTRAFFGFHFRTAYLSLIYFDEFFSKRSIDDGKLWAIRLLSVACLSLAAKMEEFKAPALSDYHVDDYNFEGHVIQRMELLVLSTLEWNMSLITPFAYLNYFTTKFCGECSHKKLVTRAIELIFTIIKEINVVENRPSIIAAAVVLAAYDYQLTKKVLEIKVNTISSWGSLEIERIFSCYSLLQEIGMLESKTPNSVIPPNIFSTLLSSTGVLESSSLSTAGSKRTLTYPDNDQDCPAQKIPRIC</sequence>
<comment type="similarity">
    <text evidence="1">Belongs to the cyclin family. Cyclin D subfamily.</text>
</comment>
<dbReference type="InterPro" id="IPR006671">
    <property type="entry name" value="Cyclin_N"/>
</dbReference>
<feature type="domain" description="Cyclin-like" evidence="6">
    <location>
        <begin position="72"/>
        <end position="158"/>
    </location>
</feature>
<keyword evidence="3 5" id="KW-0195">Cyclin</keyword>
<evidence type="ECO:0000259" key="7">
    <source>
        <dbReference type="SMART" id="SM01332"/>
    </source>
</evidence>
<dbReference type="EMBL" id="CACTIH010000519">
    <property type="protein sequence ID" value="CAA2961277.1"/>
    <property type="molecule type" value="Genomic_DNA"/>
</dbReference>
<dbReference type="FunFam" id="1.10.472.10:FF:000069">
    <property type="entry name" value="Cyclin-D5-1"/>
    <property type="match status" value="1"/>
</dbReference>
<dbReference type="Pfam" id="PF02984">
    <property type="entry name" value="Cyclin_C"/>
    <property type="match status" value="1"/>
</dbReference>
<dbReference type="SUPFAM" id="SSF47954">
    <property type="entry name" value="Cyclin-like"/>
    <property type="match status" value="2"/>
</dbReference>
<evidence type="ECO:0000256" key="2">
    <source>
        <dbReference type="ARBA" id="ARBA00022618"/>
    </source>
</evidence>
<organism evidence="8 9">
    <name type="scientific">Olea europaea subsp. europaea</name>
    <dbReference type="NCBI Taxonomy" id="158383"/>
    <lineage>
        <taxon>Eukaryota</taxon>
        <taxon>Viridiplantae</taxon>
        <taxon>Streptophyta</taxon>
        <taxon>Embryophyta</taxon>
        <taxon>Tracheophyta</taxon>
        <taxon>Spermatophyta</taxon>
        <taxon>Magnoliopsida</taxon>
        <taxon>eudicotyledons</taxon>
        <taxon>Gunneridae</taxon>
        <taxon>Pentapetalae</taxon>
        <taxon>asterids</taxon>
        <taxon>lamiids</taxon>
        <taxon>Lamiales</taxon>
        <taxon>Oleaceae</taxon>
        <taxon>Oleeae</taxon>
        <taxon>Olea</taxon>
    </lineage>
</organism>
<keyword evidence="9" id="KW-1185">Reference proteome</keyword>
<evidence type="ECO:0000256" key="3">
    <source>
        <dbReference type="ARBA" id="ARBA00023127"/>
    </source>
</evidence>
<evidence type="ECO:0000259" key="6">
    <source>
        <dbReference type="SMART" id="SM00385"/>
    </source>
</evidence>
<dbReference type="InterPro" id="IPR036915">
    <property type="entry name" value="Cyclin-like_sf"/>
</dbReference>
<feature type="domain" description="Cyclin C-terminal" evidence="7">
    <location>
        <begin position="167"/>
        <end position="295"/>
    </location>
</feature>
<dbReference type="PANTHER" id="PTHR10177">
    <property type="entry name" value="CYCLINS"/>
    <property type="match status" value="1"/>
</dbReference>
<dbReference type="Gene3D" id="1.10.472.10">
    <property type="entry name" value="Cyclin-like"/>
    <property type="match status" value="2"/>
</dbReference>
<keyword evidence="2" id="KW-0132">Cell division</keyword>
<evidence type="ECO:0000256" key="5">
    <source>
        <dbReference type="RuleBase" id="RU000383"/>
    </source>
</evidence>
<protein>
    <submittedName>
        <fullName evidence="8">Cyclin-D5-1-like isoform X1</fullName>
    </submittedName>
</protein>
<dbReference type="OrthoDB" id="306099at2759"/>
<dbReference type="GO" id="GO:0051301">
    <property type="term" value="P:cell division"/>
    <property type="evidence" value="ECO:0007669"/>
    <property type="project" value="UniProtKB-KW"/>
</dbReference>
<keyword evidence="4" id="KW-0131">Cell cycle</keyword>
<comment type="caution">
    <text evidence="8">The sequence shown here is derived from an EMBL/GenBank/DDBJ whole genome shotgun (WGS) entry which is preliminary data.</text>
</comment>
<dbReference type="SMART" id="SM01332">
    <property type="entry name" value="Cyclin_C"/>
    <property type="match status" value="1"/>
</dbReference>
<accession>A0A8S0Q518</accession>
<evidence type="ECO:0000313" key="9">
    <source>
        <dbReference type="Proteomes" id="UP000594638"/>
    </source>
</evidence>
<evidence type="ECO:0000256" key="4">
    <source>
        <dbReference type="ARBA" id="ARBA00023306"/>
    </source>
</evidence>
<dbReference type="InterPro" id="IPR004367">
    <property type="entry name" value="Cyclin_C-dom"/>
</dbReference>
<dbReference type="InterPro" id="IPR013763">
    <property type="entry name" value="Cyclin-like_dom"/>
</dbReference>
<dbReference type="Pfam" id="PF00134">
    <property type="entry name" value="Cyclin_N"/>
    <property type="match status" value="1"/>
</dbReference>
<dbReference type="Gramene" id="OE9A003147T2">
    <property type="protein sequence ID" value="OE9A003147C2"/>
    <property type="gene ID" value="OE9A003147"/>
</dbReference>
<dbReference type="InterPro" id="IPR039361">
    <property type="entry name" value="Cyclin"/>
</dbReference>
<evidence type="ECO:0000313" key="8">
    <source>
        <dbReference type="EMBL" id="CAA2961277.1"/>
    </source>
</evidence>
<evidence type="ECO:0000256" key="1">
    <source>
        <dbReference type="ARBA" id="ARBA00009065"/>
    </source>
</evidence>
<dbReference type="Proteomes" id="UP000594638">
    <property type="component" value="Unassembled WGS sequence"/>
</dbReference>
<gene>
    <name evidence="8" type="ORF">OLEA9_A003147</name>
</gene>